<keyword evidence="2" id="KW-1185">Reference proteome</keyword>
<gene>
    <name evidence="1" type="ORF">BSL82_04965</name>
</gene>
<organism evidence="1 2">
    <name type="scientific">Tardibacter chloracetimidivorans</name>
    <dbReference type="NCBI Taxonomy" id="1921510"/>
    <lineage>
        <taxon>Bacteria</taxon>
        <taxon>Pseudomonadati</taxon>
        <taxon>Pseudomonadota</taxon>
        <taxon>Alphaproteobacteria</taxon>
        <taxon>Sphingomonadales</taxon>
        <taxon>Sphingomonadaceae</taxon>
        <taxon>Tardibacter</taxon>
    </lineage>
</organism>
<name>A0A1L3ZSZ9_9SPHN</name>
<evidence type="ECO:0000313" key="2">
    <source>
        <dbReference type="Proteomes" id="UP000182063"/>
    </source>
</evidence>
<proteinExistence type="predicted"/>
<dbReference type="RefSeq" id="WP_072596299.1">
    <property type="nucleotide sequence ID" value="NZ_CP018221.1"/>
</dbReference>
<sequence length="205" mass="22734">MSNDLQPIQTILGEIAQIEGEMGTQAYWKDEGKQARYRSLVSQKQSLGSVSGTILSDAAPVPIVSMKEFMAAGNDPAHYNYYFKMSAAAADVMMHLDRDEQLAFERSFEALPDEVAEAALLELMSAKPSVPWVSDEAAANFAKLPEGAILCHEWGHDARRNIAVARARLNRLRDRLDEHDDASFMAWFENLSDAAMCAILRKLVA</sequence>
<accession>A0A1L3ZSZ9</accession>
<dbReference type="AlphaFoldDB" id="A0A1L3ZSZ9"/>
<dbReference type="Proteomes" id="UP000182063">
    <property type="component" value="Chromosome"/>
</dbReference>
<dbReference type="STRING" id="1921510.BSL82_04965"/>
<dbReference type="EMBL" id="CP018221">
    <property type="protein sequence ID" value="API58745.1"/>
    <property type="molecule type" value="Genomic_DNA"/>
</dbReference>
<protein>
    <submittedName>
        <fullName evidence="1">Uncharacterized protein</fullName>
    </submittedName>
</protein>
<dbReference type="KEGG" id="sphj:BSL82_04965"/>
<reference evidence="2" key="1">
    <citation type="submission" date="2016-11" db="EMBL/GenBank/DDBJ databases">
        <title>Complete Genome Sequence of alachlor-degrading Sphingomonas sp. strain JJ-A5.</title>
        <authorList>
            <person name="Lee H."/>
            <person name="Ka J.-O."/>
        </authorList>
    </citation>
    <scope>NUCLEOTIDE SEQUENCE [LARGE SCALE GENOMIC DNA]</scope>
    <source>
        <strain evidence="2">JJ-A5</strain>
    </source>
</reference>
<evidence type="ECO:0000313" key="1">
    <source>
        <dbReference type="EMBL" id="API58745.1"/>
    </source>
</evidence>